<reference evidence="2 3" key="4">
    <citation type="journal article" date="2011" name="BMC Genomics">
        <title>RNA-Seq improves annotation of protein-coding genes in the cucumber genome.</title>
        <authorList>
            <person name="Li Z."/>
            <person name="Zhang Z."/>
            <person name="Yan P."/>
            <person name="Huang S."/>
            <person name="Fei Z."/>
            <person name="Lin K."/>
        </authorList>
    </citation>
    <scope>NUCLEOTIDE SEQUENCE [LARGE SCALE GENOMIC DNA]</scope>
    <source>
        <strain evidence="3">cv. 9930</strain>
    </source>
</reference>
<evidence type="ECO:0000313" key="3">
    <source>
        <dbReference type="Proteomes" id="UP000029981"/>
    </source>
</evidence>
<name>A0A0A0LTQ7_CUCSA</name>
<reference evidence="2 3" key="2">
    <citation type="journal article" date="2009" name="PLoS ONE">
        <title>An integrated genetic and cytogenetic map of the cucumber genome.</title>
        <authorList>
            <person name="Ren Y."/>
            <person name="Zhang Z."/>
            <person name="Liu J."/>
            <person name="Staub J.E."/>
            <person name="Han Y."/>
            <person name="Cheng Z."/>
            <person name="Li X."/>
            <person name="Lu J."/>
            <person name="Miao H."/>
            <person name="Kang H."/>
            <person name="Xie B."/>
            <person name="Gu X."/>
            <person name="Wang X."/>
            <person name="Du Y."/>
            <person name="Jin W."/>
            <person name="Huang S."/>
        </authorList>
    </citation>
    <scope>NUCLEOTIDE SEQUENCE [LARGE SCALE GENOMIC DNA]</scope>
    <source>
        <strain evidence="3">cv. 9930</strain>
    </source>
</reference>
<dbReference type="AlphaFoldDB" id="A0A0A0LTQ7"/>
<sequence>MGNEEVGKKIEKVGEEEEEARTKKKEKKKRNRKRKEKLMGIEEEKGGEGSWFPVFSVEALTKPTKTQKSPHNSVKKIVLFRDSDEDGGIFWGLQKGN</sequence>
<reference evidence="2 3" key="1">
    <citation type="journal article" date="2009" name="Nat. Genet.">
        <title>The genome of the cucumber, Cucumis sativus L.</title>
        <authorList>
            <person name="Huang S."/>
            <person name="Li R."/>
            <person name="Zhang Z."/>
            <person name="Li L."/>
            <person name="Gu X."/>
            <person name="Fan W."/>
            <person name="Lucas W.J."/>
            <person name="Wang X."/>
            <person name="Xie B."/>
            <person name="Ni P."/>
            <person name="Ren Y."/>
            <person name="Zhu H."/>
            <person name="Li J."/>
            <person name="Lin K."/>
            <person name="Jin W."/>
            <person name="Fei Z."/>
            <person name="Li G."/>
            <person name="Staub J."/>
            <person name="Kilian A."/>
            <person name="van der Vossen E.A."/>
            <person name="Wu Y."/>
            <person name="Guo J."/>
            <person name="He J."/>
            <person name="Jia Z."/>
            <person name="Ren Y."/>
            <person name="Tian G."/>
            <person name="Lu Y."/>
            <person name="Ruan J."/>
            <person name="Qian W."/>
            <person name="Wang M."/>
            <person name="Huang Q."/>
            <person name="Li B."/>
            <person name="Xuan Z."/>
            <person name="Cao J."/>
            <person name="Asan"/>
            <person name="Wu Z."/>
            <person name="Zhang J."/>
            <person name="Cai Q."/>
            <person name="Bai Y."/>
            <person name="Zhao B."/>
            <person name="Han Y."/>
            <person name="Li Y."/>
            <person name="Li X."/>
            <person name="Wang S."/>
            <person name="Shi Q."/>
            <person name="Liu S."/>
            <person name="Cho W.K."/>
            <person name="Kim J.Y."/>
            <person name="Xu Y."/>
            <person name="Heller-Uszynska K."/>
            <person name="Miao H."/>
            <person name="Cheng Z."/>
            <person name="Zhang S."/>
            <person name="Wu J."/>
            <person name="Yang Y."/>
            <person name="Kang H."/>
            <person name="Li M."/>
            <person name="Liang H."/>
            <person name="Ren X."/>
            <person name="Shi Z."/>
            <person name="Wen M."/>
            <person name="Jian M."/>
            <person name="Yang H."/>
            <person name="Zhang G."/>
            <person name="Yang Z."/>
            <person name="Chen R."/>
            <person name="Liu S."/>
            <person name="Li J."/>
            <person name="Ma L."/>
            <person name="Liu H."/>
            <person name="Zhou Y."/>
            <person name="Zhao J."/>
            <person name="Fang X."/>
            <person name="Li G."/>
            <person name="Fang L."/>
            <person name="Li Y."/>
            <person name="Liu D."/>
            <person name="Zheng H."/>
            <person name="Zhang Y."/>
            <person name="Qin N."/>
            <person name="Li Z."/>
            <person name="Yang G."/>
            <person name="Yang S."/>
            <person name="Bolund L."/>
            <person name="Kristiansen K."/>
            <person name="Zheng H."/>
            <person name="Li S."/>
            <person name="Zhang X."/>
            <person name="Yang H."/>
            <person name="Wang J."/>
            <person name="Sun R."/>
            <person name="Zhang B."/>
            <person name="Jiang S."/>
            <person name="Wang J."/>
            <person name="Du Y."/>
            <person name="Li S."/>
        </authorList>
    </citation>
    <scope>NUCLEOTIDE SEQUENCE [LARGE SCALE GENOMIC DNA]</scope>
    <source>
        <strain evidence="3">cv. 9930</strain>
    </source>
</reference>
<evidence type="ECO:0000256" key="1">
    <source>
        <dbReference type="SAM" id="MobiDB-lite"/>
    </source>
</evidence>
<dbReference type="Proteomes" id="UP000029981">
    <property type="component" value="Chromosome 1"/>
</dbReference>
<reference evidence="2 3" key="3">
    <citation type="journal article" date="2010" name="BMC Genomics">
        <title>Transcriptome sequencing and comparative analysis of cucumber flowers with different sex types.</title>
        <authorList>
            <person name="Guo S."/>
            <person name="Zheng Y."/>
            <person name="Joung J.G."/>
            <person name="Liu S."/>
            <person name="Zhang Z."/>
            <person name="Crasta O.R."/>
            <person name="Sobral B.W."/>
            <person name="Xu Y."/>
            <person name="Huang S."/>
            <person name="Fei Z."/>
        </authorList>
    </citation>
    <scope>NUCLEOTIDE SEQUENCE [LARGE SCALE GENOMIC DNA]</scope>
    <source>
        <strain evidence="3">cv. 9930</strain>
    </source>
</reference>
<feature type="region of interest" description="Disordered" evidence="1">
    <location>
        <begin position="1"/>
        <end position="41"/>
    </location>
</feature>
<dbReference type="Gramene" id="KGN65168">
    <property type="protein sequence ID" value="KGN65168"/>
    <property type="gene ID" value="Csa_1G256770"/>
</dbReference>
<protein>
    <submittedName>
        <fullName evidence="2">Uncharacterized protein</fullName>
    </submittedName>
</protein>
<accession>A0A0A0LTQ7</accession>
<feature type="compositionally biased region" description="Basic and acidic residues" evidence="1">
    <location>
        <begin position="1"/>
        <end position="13"/>
    </location>
</feature>
<proteinExistence type="predicted"/>
<organism evidence="2 3">
    <name type="scientific">Cucumis sativus</name>
    <name type="common">Cucumber</name>
    <dbReference type="NCBI Taxonomy" id="3659"/>
    <lineage>
        <taxon>Eukaryota</taxon>
        <taxon>Viridiplantae</taxon>
        <taxon>Streptophyta</taxon>
        <taxon>Embryophyta</taxon>
        <taxon>Tracheophyta</taxon>
        <taxon>Spermatophyta</taxon>
        <taxon>Magnoliopsida</taxon>
        <taxon>eudicotyledons</taxon>
        <taxon>Gunneridae</taxon>
        <taxon>Pentapetalae</taxon>
        <taxon>rosids</taxon>
        <taxon>fabids</taxon>
        <taxon>Cucurbitales</taxon>
        <taxon>Cucurbitaceae</taxon>
        <taxon>Benincaseae</taxon>
        <taxon>Cucumis</taxon>
    </lineage>
</organism>
<keyword evidence="3" id="KW-1185">Reference proteome</keyword>
<gene>
    <name evidence="2" type="ORF">Csa_1G256770</name>
</gene>
<feature type="compositionally biased region" description="Basic residues" evidence="1">
    <location>
        <begin position="22"/>
        <end position="36"/>
    </location>
</feature>
<evidence type="ECO:0000313" key="2">
    <source>
        <dbReference type="EMBL" id="KGN65168.1"/>
    </source>
</evidence>
<dbReference type="EMBL" id="CM002922">
    <property type="protein sequence ID" value="KGN65168.1"/>
    <property type="molecule type" value="Genomic_DNA"/>
</dbReference>